<feature type="transmembrane region" description="Helical" evidence="5">
    <location>
        <begin position="342"/>
        <end position="360"/>
    </location>
</feature>
<dbReference type="Gene3D" id="1.20.1720.10">
    <property type="entry name" value="Multidrug resistance protein D"/>
    <property type="match status" value="1"/>
</dbReference>
<dbReference type="InterPro" id="IPR036259">
    <property type="entry name" value="MFS_trans_sf"/>
</dbReference>
<evidence type="ECO:0000256" key="3">
    <source>
        <dbReference type="ARBA" id="ARBA00022989"/>
    </source>
</evidence>
<dbReference type="PANTHER" id="PTHR42718">
    <property type="entry name" value="MAJOR FACILITATOR SUPERFAMILY MULTIDRUG TRANSPORTER MFSC"/>
    <property type="match status" value="1"/>
</dbReference>
<dbReference type="PANTHER" id="PTHR42718:SF40">
    <property type="entry name" value="METHYLENOMYCIN A RESISTANCE PROTEIN"/>
    <property type="match status" value="1"/>
</dbReference>
<keyword evidence="3 5" id="KW-1133">Transmembrane helix</keyword>
<accession>A0ABN1BDD4</accession>
<feature type="transmembrane region" description="Helical" evidence="5">
    <location>
        <begin position="150"/>
        <end position="173"/>
    </location>
</feature>
<feature type="transmembrane region" description="Helical" evidence="5">
    <location>
        <begin position="414"/>
        <end position="431"/>
    </location>
</feature>
<feature type="transmembrane region" description="Helical" evidence="5">
    <location>
        <begin position="314"/>
        <end position="330"/>
    </location>
</feature>
<keyword evidence="8" id="KW-1185">Reference proteome</keyword>
<dbReference type="Proteomes" id="UP001501706">
    <property type="component" value="Unassembled WGS sequence"/>
</dbReference>
<feature type="transmembrane region" description="Helical" evidence="5">
    <location>
        <begin position="366"/>
        <end position="393"/>
    </location>
</feature>
<feature type="domain" description="Major facilitator superfamily (MFS) profile" evidence="6">
    <location>
        <begin position="24"/>
        <end position="463"/>
    </location>
</feature>
<reference evidence="7 8" key="1">
    <citation type="journal article" date="2019" name="Int. J. Syst. Evol. Microbiol.">
        <title>The Global Catalogue of Microorganisms (GCM) 10K type strain sequencing project: providing services to taxonomists for standard genome sequencing and annotation.</title>
        <authorList>
            <consortium name="The Broad Institute Genomics Platform"/>
            <consortium name="The Broad Institute Genome Sequencing Center for Infectious Disease"/>
            <person name="Wu L."/>
            <person name="Ma J."/>
        </authorList>
    </citation>
    <scope>NUCLEOTIDE SEQUENCE [LARGE SCALE GENOMIC DNA]</scope>
    <source>
        <strain evidence="7 8">JCM 14330</strain>
    </source>
</reference>
<dbReference type="EMBL" id="BAAAEN010000002">
    <property type="protein sequence ID" value="GAA0495298.1"/>
    <property type="molecule type" value="Genomic_DNA"/>
</dbReference>
<feature type="transmembrane region" description="Helical" evidence="5">
    <location>
        <begin position="25"/>
        <end position="47"/>
    </location>
</feature>
<evidence type="ECO:0000313" key="8">
    <source>
        <dbReference type="Proteomes" id="UP001501706"/>
    </source>
</evidence>
<feature type="transmembrane region" description="Helical" evidence="5">
    <location>
        <begin position="211"/>
        <end position="229"/>
    </location>
</feature>
<feature type="transmembrane region" description="Helical" evidence="5">
    <location>
        <begin position="278"/>
        <end position="302"/>
    </location>
</feature>
<evidence type="ECO:0000256" key="5">
    <source>
        <dbReference type="SAM" id="Phobius"/>
    </source>
</evidence>
<evidence type="ECO:0000313" key="7">
    <source>
        <dbReference type="EMBL" id="GAA0495298.1"/>
    </source>
</evidence>
<evidence type="ECO:0000256" key="4">
    <source>
        <dbReference type="ARBA" id="ARBA00023136"/>
    </source>
</evidence>
<comment type="subcellular location">
    <subcellularLocation>
        <location evidence="1">Membrane</location>
        <topology evidence="1">Multi-pass membrane protein</topology>
    </subcellularLocation>
</comment>
<sequence>MRYPCPDIPLSPAPARQASADPMPLAALAVGFIMAMLDVTVVNVALSDIARSLEVSLSGLVWVVDGYTLAFAAMLLVGGALADRLGARAVYLAGLAIFTLASVACGLAQDGMALAGARLAQGVGASLFVPSSLSLLVHTYADERVRARMVALWSAIVTLSVAAGPLVGGLLIAHFGWRSVFLINVPIGIAGALLTLKLVRPAPRRPRALNPASHALGITGLAALCYALIQGPERGWTAPSILLAAVLALAAGAMLAWLERRAASPLVPRQLLAEPRFLPANALGALASFAVYGQLFLLSLYLQRARGAGPLDTGFQLMPLMLILVVGNLLSGRLSSQRGTRFPMLAGTGLAALVTAAAAFDGLALPYWLMMALLVCGNLGAAIAIPAMTATVMQSGGKEHANSAAAILNANRQIGTLLGVAVMGSLLHGLPDWSDSLPAGLAVVATAYGAAWLCILRAGNAARRQPAR</sequence>
<dbReference type="InterPro" id="IPR020846">
    <property type="entry name" value="MFS_dom"/>
</dbReference>
<evidence type="ECO:0000259" key="6">
    <source>
        <dbReference type="PROSITE" id="PS50850"/>
    </source>
</evidence>
<gene>
    <name evidence="7" type="ORF">GCM10009097_09160</name>
</gene>
<evidence type="ECO:0000256" key="2">
    <source>
        <dbReference type="ARBA" id="ARBA00022692"/>
    </source>
</evidence>
<feature type="transmembrane region" description="Helical" evidence="5">
    <location>
        <begin position="89"/>
        <end position="109"/>
    </location>
</feature>
<name>A0ABN1BDD4_9BURK</name>
<dbReference type="SUPFAM" id="SSF103473">
    <property type="entry name" value="MFS general substrate transporter"/>
    <property type="match status" value="1"/>
</dbReference>
<protein>
    <submittedName>
        <fullName evidence="7">MFS transporter</fullName>
    </submittedName>
</protein>
<dbReference type="CDD" id="cd17321">
    <property type="entry name" value="MFS_MMR_MDR_like"/>
    <property type="match status" value="1"/>
</dbReference>
<evidence type="ECO:0000256" key="1">
    <source>
        <dbReference type="ARBA" id="ARBA00004141"/>
    </source>
</evidence>
<dbReference type="InterPro" id="IPR011701">
    <property type="entry name" value="MFS"/>
</dbReference>
<feature type="transmembrane region" description="Helical" evidence="5">
    <location>
        <begin position="241"/>
        <end position="258"/>
    </location>
</feature>
<dbReference type="Pfam" id="PF07690">
    <property type="entry name" value="MFS_1"/>
    <property type="match status" value="1"/>
</dbReference>
<keyword evidence="4 5" id="KW-0472">Membrane</keyword>
<organism evidence="7 8">
    <name type="scientific">Pigmentiphaga daeguensis</name>
    <dbReference type="NCBI Taxonomy" id="414049"/>
    <lineage>
        <taxon>Bacteria</taxon>
        <taxon>Pseudomonadati</taxon>
        <taxon>Pseudomonadota</taxon>
        <taxon>Betaproteobacteria</taxon>
        <taxon>Burkholderiales</taxon>
        <taxon>Alcaligenaceae</taxon>
        <taxon>Pigmentiphaga</taxon>
    </lineage>
</organism>
<comment type="caution">
    <text evidence="7">The sequence shown here is derived from an EMBL/GenBank/DDBJ whole genome shotgun (WGS) entry which is preliminary data.</text>
</comment>
<dbReference type="Gene3D" id="1.20.1250.20">
    <property type="entry name" value="MFS general substrate transporter like domains"/>
    <property type="match status" value="1"/>
</dbReference>
<feature type="transmembrane region" description="Helical" evidence="5">
    <location>
        <begin position="179"/>
        <end position="199"/>
    </location>
</feature>
<feature type="transmembrane region" description="Helical" evidence="5">
    <location>
        <begin position="59"/>
        <end position="82"/>
    </location>
</feature>
<dbReference type="RefSeq" id="WP_254914686.1">
    <property type="nucleotide sequence ID" value="NZ_BAAAEN010000002.1"/>
</dbReference>
<keyword evidence="2 5" id="KW-0812">Transmembrane</keyword>
<dbReference type="PROSITE" id="PS50850">
    <property type="entry name" value="MFS"/>
    <property type="match status" value="1"/>
</dbReference>
<feature type="transmembrane region" description="Helical" evidence="5">
    <location>
        <begin position="437"/>
        <end position="458"/>
    </location>
</feature>
<proteinExistence type="predicted"/>